<organism evidence="2 3">
    <name type="scientific">Tumebacillus avium</name>
    <dbReference type="NCBI Taxonomy" id="1903704"/>
    <lineage>
        <taxon>Bacteria</taxon>
        <taxon>Bacillati</taxon>
        <taxon>Bacillota</taxon>
        <taxon>Bacilli</taxon>
        <taxon>Bacillales</taxon>
        <taxon>Alicyclobacillaceae</taxon>
        <taxon>Tumebacillus</taxon>
    </lineage>
</organism>
<dbReference type="Gene3D" id="3.40.50.880">
    <property type="match status" value="1"/>
</dbReference>
<evidence type="ECO:0000313" key="2">
    <source>
        <dbReference type="EMBL" id="ARU62062.1"/>
    </source>
</evidence>
<sequence>MKLAILVFDRFTDLDVFLPWDLLNRVARFKMLPDWEVKLVGTESHHTSENGLTIPMSADLSYIAEADAVLIESGPGVQTLIHDEAFLARMQSLLDPGRQMIGSMCSGALLLAKLGLLEGLTATTYPTRVKQLAAMGVEVLDVPIVAHDKIATAAGCLAAVDLSRWFLEGLASKEVAENVIASVRPNGI</sequence>
<dbReference type="AlphaFoldDB" id="A0A1Y0INA4"/>
<gene>
    <name evidence="2" type="ORF">CBW65_14385</name>
</gene>
<dbReference type="InterPro" id="IPR029062">
    <property type="entry name" value="Class_I_gatase-like"/>
</dbReference>
<feature type="domain" description="DJ-1/PfpI" evidence="1">
    <location>
        <begin position="1"/>
        <end position="167"/>
    </location>
</feature>
<evidence type="ECO:0000259" key="1">
    <source>
        <dbReference type="Pfam" id="PF01965"/>
    </source>
</evidence>
<reference evidence="3" key="1">
    <citation type="submission" date="2017-05" db="EMBL/GenBank/DDBJ databases">
        <authorList>
            <person name="Sung H."/>
        </authorList>
    </citation>
    <scope>NUCLEOTIDE SEQUENCE [LARGE SCALE GENOMIC DNA]</scope>
    <source>
        <strain evidence="3">AR23208</strain>
    </source>
</reference>
<dbReference type="OrthoDB" id="9803764at2"/>
<dbReference type="PANTHER" id="PTHR43130">
    <property type="entry name" value="ARAC-FAMILY TRANSCRIPTIONAL REGULATOR"/>
    <property type="match status" value="1"/>
</dbReference>
<dbReference type="Proteomes" id="UP000195437">
    <property type="component" value="Chromosome"/>
</dbReference>
<dbReference type="EMBL" id="CP021434">
    <property type="protein sequence ID" value="ARU62062.1"/>
    <property type="molecule type" value="Genomic_DNA"/>
</dbReference>
<accession>A0A1Y0INA4</accession>
<protein>
    <submittedName>
        <fullName evidence="2">Thiamine biosynthesis protein ThiJ</fullName>
    </submittedName>
</protein>
<dbReference type="Pfam" id="PF01965">
    <property type="entry name" value="DJ-1_PfpI"/>
    <property type="match status" value="1"/>
</dbReference>
<dbReference type="SUPFAM" id="SSF52317">
    <property type="entry name" value="Class I glutamine amidotransferase-like"/>
    <property type="match status" value="1"/>
</dbReference>
<dbReference type="InterPro" id="IPR002818">
    <property type="entry name" value="DJ-1/PfpI"/>
</dbReference>
<dbReference type="PANTHER" id="PTHR43130:SF2">
    <property type="entry name" value="DJ-1_PFPI DOMAIN-CONTAINING PROTEIN"/>
    <property type="match status" value="1"/>
</dbReference>
<keyword evidence="3" id="KW-1185">Reference proteome</keyword>
<proteinExistence type="predicted"/>
<dbReference type="InterPro" id="IPR052158">
    <property type="entry name" value="INH-QAR"/>
</dbReference>
<name>A0A1Y0INA4_9BACL</name>
<dbReference type="RefSeq" id="WP_087457427.1">
    <property type="nucleotide sequence ID" value="NZ_CP021434.1"/>
</dbReference>
<dbReference type="KEGG" id="tum:CBW65_14385"/>
<evidence type="ECO:0000313" key="3">
    <source>
        <dbReference type="Proteomes" id="UP000195437"/>
    </source>
</evidence>
<dbReference type="GO" id="GO:0006355">
    <property type="term" value="P:regulation of DNA-templated transcription"/>
    <property type="evidence" value="ECO:0007669"/>
    <property type="project" value="TreeGrafter"/>
</dbReference>